<dbReference type="GO" id="GO:0016757">
    <property type="term" value="F:glycosyltransferase activity"/>
    <property type="evidence" value="ECO:0007669"/>
    <property type="project" value="InterPro"/>
</dbReference>
<dbReference type="InterPro" id="IPR028098">
    <property type="entry name" value="Glyco_trans_4-like_N"/>
</dbReference>
<name>A0A1H8RJJ0_9SPHI</name>
<dbReference type="EMBL" id="FOCL01000010">
    <property type="protein sequence ID" value="SEO66631.1"/>
    <property type="molecule type" value="Genomic_DNA"/>
</dbReference>
<dbReference type="CDD" id="cd03809">
    <property type="entry name" value="GT4_MtfB-like"/>
    <property type="match status" value="1"/>
</dbReference>
<sequence length="356" mass="40843">MDMNKPRVLVTFDSMRYPNTGLHQFGKSLGKAFIKENTSLNLTYFLHKSVTEFDADAAIHKTYLQKHHKFFFYNNKGVDLFHFTDQFSRLKPKKVRSKYKKILTIHDINQIHENVGKEKLNLYLKKLGERINSSNKIVTISNFAANDVLTYFPHVANRLTVIHNGADKLILKQGHQPVYNPQKPFLFTIGIVAAKKNFHVLPALLVNNDFELIISGIKTPYEEDIIAEAKKHGVENRVKITGPISDDDRAWYYKNCEAFVFPSIAEGFGLPVIEAMHFGKPVFVSTRTSLPEIAGDCAYYFENFEPAEMQKVFDAGLVDFRKNSPSARIITHAESFNWDKTAKQYLQLYQEVLEGK</sequence>
<gene>
    <name evidence="4" type="ORF">SAMN05192574_110188</name>
</gene>
<dbReference type="InterPro" id="IPR001296">
    <property type="entry name" value="Glyco_trans_1"/>
</dbReference>
<dbReference type="Proteomes" id="UP000198942">
    <property type="component" value="Unassembled WGS sequence"/>
</dbReference>
<organism evidence="4 5">
    <name type="scientific">Mucilaginibacter gossypiicola</name>
    <dbReference type="NCBI Taxonomy" id="551995"/>
    <lineage>
        <taxon>Bacteria</taxon>
        <taxon>Pseudomonadati</taxon>
        <taxon>Bacteroidota</taxon>
        <taxon>Sphingobacteriia</taxon>
        <taxon>Sphingobacteriales</taxon>
        <taxon>Sphingobacteriaceae</taxon>
        <taxon>Mucilaginibacter</taxon>
    </lineage>
</organism>
<dbReference type="STRING" id="551995.SAMN05192574_110188"/>
<dbReference type="Pfam" id="PF00534">
    <property type="entry name" value="Glycos_transf_1"/>
    <property type="match status" value="1"/>
</dbReference>
<keyword evidence="5" id="KW-1185">Reference proteome</keyword>
<feature type="domain" description="Glycosyltransferase subfamily 4-like N-terminal" evidence="3">
    <location>
        <begin position="77"/>
        <end position="167"/>
    </location>
</feature>
<dbReference type="Pfam" id="PF13439">
    <property type="entry name" value="Glyco_transf_4"/>
    <property type="match status" value="1"/>
</dbReference>
<keyword evidence="1 4" id="KW-0808">Transferase</keyword>
<dbReference type="OrthoDB" id="9801609at2"/>
<evidence type="ECO:0000313" key="5">
    <source>
        <dbReference type="Proteomes" id="UP000198942"/>
    </source>
</evidence>
<feature type="domain" description="Glycosyl transferase family 1" evidence="2">
    <location>
        <begin position="180"/>
        <end position="297"/>
    </location>
</feature>
<dbReference type="AlphaFoldDB" id="A0A1H8RJJ0"/>
<evidence type="ECO:0000259" key="3">
    <source>
        <dbReference type="Pfam" id="PF13439"/>
    </source>
</evidence>
<reference evidence="5" key="1">
    <citation type="submission" date="2016-10" db="EMBL/GenBank/DDBJ databases">
        <authorList>
            <person name="Varghese N."/>
            <person name="Submissions S."/>
        </authorList>
    </citation>
    <scope>NUCLEOTIDE SEQUENCE [LARGE SCALE GENOMIC DNA]</scope>
    <source>
        <strain evidence="5">Gh-48</strain>
    </source>
</reference>
<proteinExistence type="predicted"/>
<evidence type="ECO:0000259" key="2">
    <source>
        <dbReference type="Pfam" id="PF00534"/>
    </source>
</evidence>
<dbReference type="SUPFAM" id="SSF53756">
    <property type="entry name" value="UDP-Glycosyltransferase/glycogen phosphorylase"/>
    <property type="match status" value="1"/>
</dbReference>
<dbReference type="PANTHER" id="PTHR46401:SF2">
    <property type="entry name" value="GLYCOSYLTRANSFERASE WBBK-RELATED"/>
    <property type="match status" value="1"/>
</dbReference>
<evidence type="ECO:0000256" key="1">
    <source>
        <dbReference type="ARBA" id="ARBA00022679"/>
    </source>
</evidence>
<dbReference type="PANTHER" id="PTHR46401">
    <property type="entry name" value="GLYCOSYLTRANSFERASE WBBK-RELATED"/>
    <property type="match status" value="1"/>
</dbReference>
<protein>
    <submittedName>
        <fullName evidence="4">Glycosyltransferase involved in cell wall bisynthesis</fullName>
    </submittedName>
</protein>
<evidence type="ECO:0000313" key="4">
    <source>
        <dbReference type="EMBL" id="SEO66631.1"/>
    </source>
</evidence>
<dbReference type="Gene3D" id="3.40.50.2000">
    <property type="entry name" value="Glycogen Phosphorylase B"/>
    <property type="match status" value="2"/>
</dbReference>
<accession>A0A1H8RJJ0</accession>